<dbReference type="EMBL" id="JANVFT010000102">
    <property type="protein sequence ID" value="KAJ4468104.1"/>
    <property type="molecule type" value="Genomic_DNA"/>
</dbReference>
<reference evidence="1" key="1">
    <citation type="submission" date="2022-08" db="EMBL/GenBank/DDBJ databases">
        <title>A Global Phylogenomic Analysis of the Shiitake Genus Lentinula.</title>
        <authorList>
            <consortium name="DOE Joint Genome Institute"/>
            <person name="Sierra-Patev S."/>
            <person name="Min B."/>
            <person name="Naranjo-Ortiz M."/>
            <person name="Looney B."/>
            <person name="Konkel Z."/>
            <person name="Slot J.C."/>
            <person name="Sakamoto Y."/>
            <person name="Steenwyk J.L."/>
            <person name="Rokas A."/>
            <person name="Carro J."/>
            <person name="Camarero S."/>
            <person name="Ferreira P."/>
            <person name="Molpeceres G."/>
            <person name="Ruiz-Duenas F.J."/>
            <person name="Serrano A."/>
            <person name="Henrissat B."/>
            <person name="Drula E."/>
            <person name="Hughes K.W."/>
            <person name="Mata J.L."/>
            <person name="Ishikawa N.K."/>
            <person name="Vargas-Isla R."/>
            <person name="Ushijima S."/>
            <person name="Smith C.A."/>
            <person name="Ahrendt S."/>
            <person name="Andreopoulos W."/>
            <person name="He G."/>
            <person name="Labutti K."/>
            <person name="Lipzen A."/>
            <person name="Ng V."/>
            <person name="Riley R."/>
            <person name="Sandor L."/>
            <person name="Barry K."/>
            <person name="Martinez A.T."/>
            <person name="Xiao Y."/>
            <person name="Gibbons J.G."/>
            <person name="Terashima K."/>
            <person name="Grigoriev I.V."/>
            <person name="Hibbett D.S."/>
        </authorList>
    </citation>
    <scope>NUCLEOTIDE SEQUENCE</scope>
    <source>
        <strain evidence="1">RHP3577 ss4</strain>
    </source>
</reference>
<organism evidence="1 2">
    <name type="scientific">Lentinula lateritia</name>
    <dbReference type="NCBI Taxonomy" id="40482"/>
    <lineage>
        <taxon>Eukaryota</taxon>
        <taxon>Fungi</taxon>
        <taxon>Dikarya</taxon>
        <taxon>Basidiomycota</taxon>
        <taxon>Agaricomycotina</taxon>
        <taxon>Agaricomycetes</taxon>
        <taxon>Agaricomycetidae</taxon>
        <taxon>Agaricales</taxon>
        <taxon>Marasmiineae</taxon>
        <taxon>Omphalotaceae</taxon>
        <taxon>Lentinula</taxon>
    </lineage>
</organism>
<protein>
    <submittedName>
        <fullName evidence="1">Uncharacterized protein</fullName>
    </submittedName>
</protein>
<sequence>MDVRQSKDTGWRALSSTESTPSSIDQLLGVLSQLDSALKISVDRNAFDKLNHIYADEQANVETALHNHQMTHRNTIVVKPKFDTFGVPHSMKDLDFWTELDGTPYHSSDGTVVKFWASFTPVAIINVGASPIGSTVLHDRAPARLFLGYTYIREGEGELDQWTRQDGSHRSMEGRVGYLKFRKQFYELEIEIDEEAFSKLNYIFIDNHVVTKVEDEIRSHQMNLESTIVVQPQKDKLNGMDTMKNLEFETEPGFHRSQDGTLLKFYVSSVTPVKKATSKKVADWRAWKGGILNLPSGL</sequence>
<accession>A0ABQ8V0N3</accession>
<name>A0ABQ8V0N3_9AGAR</name>
<proteinExistence type="predicted"/>
<dbReference type="Proteomes" id="UP001150217">
    <property type="component" value="Unassembled WGS sequence"/>
</dbReference>
<keyword evidence="2" id="KW-1185">Reference proteome</keyword>
<evidence type="ECO:0000313" key="1">
    <source>
        <dbReference type="EMBL" id="KAJ4468104.1"/>
    </source>
</evidence>
<gene>
    <name evidence="1" type="ORF">C8R41DRAFT_984707</name>
</gene>
<comment type="caution">
    <text evidence="1">The sequence shown here is derived from an EMBL/GenBank/DDBJ whole genome shotgun (WGS) entry which is preliminary data.</text>
</comment>
<evidence type="ECO:0000313" key="2">
    <source>
        <dbReference type="Proteomes" id="UP001150217"/>
    </source>
</evidence>